<protein>
    <recommendedName>
        <fullName evidence="5">Late embryogenesis abundant protein LEA-2 subgroup domain-containing protein</fullName>
    </recommendedName>
</protein>
<dbReference type="GO" id="GO:0009506">
    <property type="term" value="C:plasmodesma"/>
    <property type="evidence" value="ECO:0000318"/>
    <property type="project" value="GO_Central"/>
</dbReference>
<dbReference type="InterPro" id="IPR044839">
    <property type="entry name" value="NDR1-like"/>
</dbReference>
<feature type="non-terminal residue" evidence="3">
    <location>
        <position position="214"/>
    </location>
</feature>
<dbReference type="Proteomes" id="UP000030748">
    <property type="component" value="Unassembled WGS sequence"/>
</dbReference>
<accession>A0A022Q8B9</accession>
<evidence type="ECO:0000313" key="3">
    <source>
        <dbReference type="EMBL" id="EYU24922.1"/>
    </source>
</evidence>
<dbReference type="PANTHER" id="PTHR31415">
    <property type="entry name" value="OS05G0367900 PROTEIN"/>
    <property type="match status" value="1"/>
</dbReference>
<keyword evidence="4" id="KW-1185">Reference proteome</keyword>
<dbReference type="AlphaFoldDB" id="A0A022Q8B9"/>
<proteinExistence type="predicted"/>
<comment type="subcellular location">
    <subcellularLocation>
        <location evidence="1">Membrane</location>
    </subcellularLocation>
</comment>
<dbReference type="GO" id="GO:0098542">
    <property type="term" value="P:defense response to other organism"/>
    <property type="evidence" value="ECO:0007669"/>
    <property type="project" value="InterPro"/>
</dbReference>
<keyword evidence="2" id="KW-0472">Membrane</keyword>
<dbReference type="PANTHER" id="PTHR31415:SF52">
    <property type="entry name" value="LATE EMBRYOGENESIS ABUNDANT (LEA) HYDROXYPROLINE-RICH GLYCOPROTEIN FAMILY-RELATED"/>
    <property type="match status" value="1"/>
</dbReference>
<evidence type="ECO:0000256" key="2">
    <source>
        <dbReference type="ARBA" id="ARBA00023136"/>
    </source>
</evidence>
<name>A0A022Q8B9_ERYGU</name>
<evidence type="ECO:0008006" key="5">
    <source>
        <dbReference type="Google" id="ProtNLM"/>
    </source>
</evidence>
<organism evidence="3 4">
    <name type="scientific">Erythranthe guttata</name>
    <name type="common">Yellow monkey flower</name>
    <name type="synonym">Mimulus guttatus</name>
    <dbReference type="NCBI Taxonomy" id="4155"/>
    <lineage>
        <taxon>Eukaryota</taxon>
        <taxon>Viridiplantae</taxon>
        <taxon>Streptophyta</taxon>
        <taxon>Embryophyta</taxon>
        <taxon>Tracheophyta</taxon>
        <taxon>Spermatophyta</taxon>
        <taxon>Magnoliopsida</taxon>
        <taxon>eudicotyledons</taxon>
        <taxon>Gunneridae</taxon>
        <taxon>Pentapetalae</taxon>
        <taxon>asterids</taxon>
        <taxon>lamiids</taxon>
        <taxon>Lamiales</taxon>
        <taxon>Phrymaceae</taxon>
        <taxon>Erythranthe</taxon>
    </lineage>
</organism>
<gene>
    <name evidence="3" type="ORF">MIMGU_mgv1a026319mg</name>
</gene>
<reference evidence="3 4" key="1">
    <citation type="journal article" date="2013" name="Proc. Natl. Acad. Sci. U.S.A.">
        <title>Fine-scale variation in meiotic recombination in Mimulus inferred from population shotgun sequencing.</title>
        <authorList>
            <person name="Hellsten U."/>
            <person name="Wright K.M."/>
            <person name="Jenkins J."/>
            <person name="Shu S."/>
            <person name="Yuan Y."/>
            <person name="Wessler S.R."/>
            <person name="Schmutz J."/>
            <person name="Willis J.H."/>
            <person name="Rokhsar D.S."/>
        </authorList>
    </citation>
    <scope>NUCLEOTIDE SEQUENCE [LARGE SCALE GENOMIC DNA]</scope>
    <source>
        <strain evidence="4">cv. DUN x IM62</strain>
    </source>
</reference>
<evidence type="ECO:0000313" key="4">
    <source>
        <dbReference type="Proteomes" id="UP000030748"/>
    </source>
</evidence>
<sequence length="214" mass="23940">MPHDYDDNDNNNDDDDDNGRTTRREAVGFCCSAVFEGCRQGVVEVFFLLSFQNHKPSCRIVDFYAPALDTFAIDNNNNYYHNHYNITNTSIFFDLKLENTMPFNGLLYGNLNLTFSYGGPPGKKIGSLGLPGFYQGMRKTTHRRDVANTSGVPWVDAFASVSKNGSSAAVVVFRVDLETEVRSKCYFWYRKKQRVVVGGDVRVGNTGVQVGDVA</sequence>
<dbReference type="EMBL" id="KI632106">
    <property type="protein sequence ID" value="EYU24922.1"/>
    <property type="molecule type" value="Genomic_DNA"/>
</dbReference>
<dbReference type="GO" id="GO:0005886">
    <property type="term" value="C:plasma membrane"/>
    <property type="evidence" value="ECO:0000318"/>
    <property type="project" value="GO_Central"/>
</dbReference>
<evidence type="ECO:0000256" key="1">
    <source>
        <dbReference type="ARBA" id="ARBA00004370"/>
    </source>
</evidence>